<comment type="caution">
    <text evidence="3">The sequence shown here is derived from an EMBL/GenBank/DDBJ whole genome shotgun (WGS) entry which is preliminary data.</text>
</comment>
<dbReference type="EMBL" id="FXUG01000004">
    <property type="protein sequence ID" value="SMP53492.1"/>
    <property type="molecule type" value="Genomic_DNA"/>
</dbReference>
<feature type="region of interest" description="Disordered" evidence="1">
    <location>
        <begin position="116"/>
        <end position="155"/>
    </location>
</feature>
<evidence type="ECO:0000256" key="2">
    <source>
        <dbReference type="SAM" id="SignalP"/>
    </source>
</evidence>
<keyword evidence="4" id="KW-1185">Reference proteome</keyword>
<proteinExistence type="predicted"/>
<accession>A0ABY1Q1H3</accession>
<evidence type="ECO:0000313" key="3">
    <source>
        <dbReference type="EMBL" id="SMP53492.1"/>
    </source>
</evidence>
<feature type="signal peptide" evidence="2">
    <location>
        <begin position="1"/>
        <end position="32"/>
    </location>
</feature>
<feature type="chain" id="PRO_5045463829" evidence="2">
    <location>
        <begin position="33"/>
        <end position="155"/>
    </location>
</feature>
<evidence type="ECO:0000313" key="4">
    <source>
        <dbReference type="Proteomes" id="UP001158067"/>
    </source>
</evidence>
<dbReference type="Proteomes" id="UP001158067">
    <property type="component" value="Unassembled WGS sequence"/>
</dbReference>
<organism evidence="3 4">
    <name type="scientific">Neorhodopirellula lusitana</name>
    <dbReference type="NCBI Taxonomy" id="445327"/>
    <lineage>
        <taxon>Bacteria</taxon>
        <taxon>Pseudomonadati</taxon>
        <taxon>Planctomycetota</taxon>
        <taxon>Planctomycetia</taxon>
        <taxon>Pirellulales</taxon>
        <taxon>Pirellulaceae</taxon>
        <taxon>Neorhodopirellula</taxon>
    </lineage>
</organism>
<reference evidence="3 4" key="1">
    <citation type="submission" date="2017-05" db="EMBL/GenBank/DDBJ databases">
        <authorList>
            <person name="Varghese N."/>
            <person name="Submissions S."/>
        </authorList>
    </citation>
    <scope>NUCLEOTIDE SEQUENCE [LARGE SCALE GENOMIC DNA]</scope>
    <source>
        <strain evidence="3 4">DSM 25457</strain>
    </source>
</reference>
<protein>
    <submittedName>
        <fullName evidence="3">Uncharacterized protein</fullName>
    </submittedName>
</protein>
<sequence length="155" mass="16826">MCNPHNSAMKRFTLIVLTVAFLSMTHIETASAQDSQPSGFGAVFQKLNPANWKAPSFQMPSFLVPQEDKTRIVERKDGLVADIKGTASRSWTRTRETLNPARLNPMNLFAGTGDTAGTATGESKPGFFSSLLSPPATEPAERVASVNEFLGQERP</sequence>
<gene>
    <name evidence="3" type="ORF">SAMN06265222_104121</name>
</gene>
<name>A0ABY1Q1H3_9BACT</name>
<evidence type="ECO:0000256" key="1">
    <source>
        <dbReference type="SAM" id="MobiDB-lite"/>
    </source>
</evidence>
<keyword evidence="2" id="KW-0732">Signal</keyword>